<gene>
    <name evidence="2" type="ORF">E1757_32955</name>
</gene>
<dbReference type="AlphaFoldDB" id="A0A4R5K884"/>
<name>A0A4R5K884_9BACL</name>
<dbReference type="Proteomes" id="UP000295636">
    <property type="component" value="Unassembled WGS sequence"/>
</dbReference>
<sequence length="132" mass="14283">MNAKLTPYIVSTDARAQAEFYIQALGGEVQSVMTHGQLPEAAEEIKDKVMHMVLSVAGGNVLFLSEAFDHVGTEGSIAFGLTFSDLEAARQAYANLAEGGTQTYPLEMGPWGAHYGEVVDKYGINWKISQQV</sequence>
<dbReference type="Gene3D" id="3.10.180.10">
    <property type="entry name" value="2,3-Dihydroxybiphenyl 1,2-Dioxygenase, domain 1"/>
    <property type="match status" value="1"/>
</dbReference>
<dbReference type="PANTHER" id="PTHR33990">
    <property type="entry name" value="PROTEIN YJDN-RELATED"/>
    <property type="match status" value="1"/>
</dbReference>
<dbReference type="Pfam" id="PF06983">
    <property type="entry name" value="3-dmu-9_3-mt"/>
    <property type="match status" value="1"/>
</dbReference>
<dbReference type="EMBL" id="SMRT01000028">
    <property type="protein sequence ID" value="TDF91341.1"/>
    <property type="molecule type" value="Genomic_DNA"/>
</dbReference>
<dbReference type="InterPro" id="IPR028973">
    <property type="entry name" value="PhnB-like"/>
</dbReference>
<protein>
    <submittedName>
        <fullName evidence="2">VOC family protein</fullName>
    </submittedName>
</protein>
<comment type="caution">
    <text evidence="2">The sequence shown here is derived from an EMBL/GenBank/DDBJ whole genome shotgun (WGS) entry which is preliminary data.</text>
</comment>
<evidence type="ECO:0000259" key="1">
    <source>
        <dbReference type="Pfam" id="PF06983"/>
    </source>
</evidence>
<dbReference type="InterPro" id="IPR029068">
    <property type="entry name" value="Glyas_Bleomycin-R_OHBP_Dase"/>
</dbReference>
<accession>A0A4R5K884</accession>
<dbReference type="PANTHER" id="PTHR33990:SF1">
    <property type="entry name" value="PROTEIN YJDN"/>
    <property type="match status" value="1"/>
</dbReference>
<dbReference type="OrthoDB" id="9795306at2"/>
<dbReference type="RefSeq" id="WP_133236267.1">
    <property type="nucleotide sequence ID" value="NZ_SMRT01000028.1"/>
</dbReference>
<keyword evidence="3" id="KW-1185">Reference proteome</keyword>
<organism evidence="2 3">
    <name type="scientific">Paenibacillus piri</name>
    <dbReference type="NCBI Taxonomy" id="2547395"/>
    <lineage>
        <taxon>Bacteria</taxon>
        <taxon>Bacillati</taxon>
        <taxon>Bacillota</taxon>
        <taxon>Bacilli</taxon>
        <taxon>Bacillales</taxon>
        <taxon>Paenibacillaceae</taxon>
        <taxon>Paenibacillus</taxon>
    </lineage>
</organism>
<evidence type="ECO:0000313" key="3">
    <source>
        <dbReference type="Proteomes" id="UP000295636"/>
    </source>
</evidence>
<evidence type="ECO:0000313" key="2">
    <source>
        <dbReference type="EMBL" id="TDF91341.1"/>
    </source>
</evidence>
<reference evidence="2 3" key="1">
    <citation type="submission" date="2019-03" db="EMBL/GenBank/DDBJ databases">
        <title>This is whole genome sequence of Paenibacillus sp MS74 strain.</title>
        <authorList>
            <person name="Trinh H.N."/>
        </authorList>
    </citation>
    <scope>NUCLEOTIDE SEQUENCE [LARGE SCALE GENOMIC DNA]</scope>
    <source>
        <strain evidence="2 3">MS74</strain>
    </source>
</reference>
<dbReference type="SUPFAM" id="SSF54593">
    <property type="entry name" value="Glyoxalase/Bleomycin resistance protein/Dihydroxybiphenyl dioxygenase"/>
    <property type="match status" value="1"/>
</dbReference>
<dbReference type="CDD" id="cd06588">
    <property type="entry name" value="PhnB_like"/>
    <property type="match status" value="1"/>
</dbReference>
<feature type="domain" description="PhnB-like" evidence="1">
    <location>
        <begin position="11"/>
        <end position="128"/>
    </location>
</feature>
<proteinExistence type="predicted"/>